<protein>
    <submittedName>
        <fullName evidence="1">Uncharacterized protein</fullName>
    </submittedName>
</protein>
<evidence type="ECO:0000313" key="1">
    <source>
        <dbReference type="EMBL" id="TKJ39665.1"/>
    </source>
</evidence>
<comment type="caution">
    <text evidence="1">The sequence shown here is derived from an EMBL/GenBank/DDBJ whole genome shotgun (WGS) entry which is preliminary data.</text>
</comment>
<reference evidence="1 2" key="1">
    <citation type="submission" date="2017-06" db="EMBL/GenBank/DDBJ databases">
        <title>Novel microbial phyla capable of carbon fixation and sulfur reduction in deep-sea sediments.</title>
        <authorList>
            <person name="Huang J."/>
            <person name="Baker B."/>
            <person name="Wang Y."/>
        </authorList>
    </citation>
    <scope>NUCLEOTIDE SEQUENCE [LARGE SCALE GENOMIC DNA]</scope>
    <source>
        <strain evidence="1">B3_TA06</strain>
    </source>
</reference>
<organism evidence="1 2">
    <name type="scientific">candidate division TA06 bacterium B3_TA06</name>
    <dbReference type="NCBI Taxonomy" id="2012487"/>
    <lineage>
        <taxon>Bacteria</taxon>
        <taxon>Bacteria division TA06</taxon>
    </lineage>
</organism>
<accession>A0A532UXK8</accession>
<proteinExistence type="predicted"/>
<gene>
    <name evidence="1" type="ORF">CEE36_10225</name>
</gene>
<sequence length="233" mass="25929">MRRIILAICLLAAVGFGLNWGIYGGPGIAGTLTNMDQVHSALSEYNVASIPRYQIGIATPIVIRLWNFTLGGGNSYSWQTASGSDYKAAFRHDINLTEFGYIIDLSDHLRLRPVIGMGDYNIHLRISEIGTGFGSPDDGDGEGWSYDYNNFSLAAGVGLAYYWKFENRVVVGLEAKARYLVPLETDAAWEAQGTYDDVFVDGFYPHTPIVGINFFIGYEKVEEDRIEEGWEEE</sequence>
<dbReference type="Proteomes" id="UP000317778">
    <property type="component" value="Unassembled WGS sequence"/>
</dbReference>
<dbReference type="EMBL" id="NJBO01000023">
    <property type="protein sequence ID" value="TKJ39665.1"/>
    <property type="molecule type" value="Genomic_DNA"/>
</dbReference>
<evidence type="ECO:0000313" key="2">
    <source>
        <dbReference type="Proteomes" id="UP000317778"/>
    </source>
</evidence>
<name>A0A532UXK8_UNCT6</name>
<dbReference type="AlphaFoldDB" id="A0A532UXK8"/>